<dbReference type="Gene3D" id="2.70.98.10">
    <property type="match status" value="1"/>
</dbReference>
<dbReference type="InterPro" id="IPR011013">
    <property type="entry name" value="Gal_mutarotase_sf_dom"/>
</dbReference>
<reference evidence="1 2" key="1">
    <citation type="journal article" date="2013" name="PLoS ONE">
        <title>Cultivation and Complete Genome Sequencing of Gloeobacter kilaueensis sp. nov., from a Lava Cave in Kilauea Caldera, Hawai'i.</title>
        <authorList>
            <person name="Saw J.H."/>
            <person name="Schatz M."/>
            <person name="Brown M.V."/>
            <person name="Kunkel D.D."/>
            <person name="Foster J.S."/>
            <person name="Shick H."/>
            <person name="Christensen S."/>
            <person name="Hou S."/>
            <person name="Wan X."/>
            <person name="Donachie S.P."/>
        </authorList>
    </citation>
    <scope>NUCLEOTIDE SEQUENCE [LARGE SCALE GENOMIC DNA]</scope>
    <source>
        <strain evidence="2">JS</strain>
    </source>
</reference>
<dbReference type="PANTHER" id="PTHR11122">
    <property type="entry name" value="APOSPORY-ASSOCIATED PROTEIN C-RELATED"/>
    <property type="match status" value="1"/>
</dbReference>
<dbReference type="Pfam" id="PF01263">
    <property type="entry name" value="Aldose_epim"/>
    <property type="match status" value="1"/>
</dbReference>
<dbReference type="RefSeq" id="WP_023173868.1">
    <property type="nucleotide sequence ID" value="NC_022600.1"/>
</dbReference>
<name>U5QI68_GLOK1</name>
<dbReference type="AlphaFoldDB" id="U5QI68"/>
<dbReference type="EMBL" id="CP003587">
    <property type="protein sequence ID" value="AGY58687.1"/>
    <property type="molecule type" value="Genomic_DNA"/>
</dbReference>
<accession>U5QI68</accession>
<evidence type="ECO:0000313" key="1">
    <source>
        <dbReference type="EMBL" id="AGY58687.1"/>
    </source>
</evidence>
<dbReference type="PANTHER" id="PTHR11122:SF13">
    <property type="entry name" value="GLUCOSE-6-PHOSPHATE 1-EPIMERASE"/>
    <property type="match status" value="1"/>
</dbReference>
<dbReference type="Proteomes" id="UP000017396">
    <property type="component" value="Chromosome"/>
</dbReference>
<keyword evidence="2" id="KW-1185">Reference proteome</keyword>
<organism evidence="1 2">
    <name type="scientific">Gloeobacter kilaueensis (strain ATCC BAA-2537 / CCAP 1431/1 / ULC 316 / JS1)</name>
    <dbReference type="NCBI Taxonomy" id="1183438"/>
    <lineage>
        <taxon>Bacteria</taxon>
        <taxon>Bacillati</taxon>
        <taxon>Cyanobacteriota</taxon>
        <taxon>Cyanophyceae</taxon>
        <taxon>Gloeobacterales</taxon>
        <taxon>Gloeobacteraceae</taxon>
        <taxon>Gloeobacter</taxon>
    </lineage>
</organism>
<proteinExistence type="predicted"/>
<dbReference type="GO" id="GO:0005975">
    <property type="term" value="P:carbohydrate metabolic process"/>
    <property type="evidence" value="ECO:0007669"/>
    <property type="project" value="InterPro"/>
</dbReference>
<dbReference type="InterPro" id="IPR014718">
    <property type="entry name" value="GH-type_carb-bd"/>
</dbReference>
<dbReference type="CDD" id="cd09025">
    <property type="entry name" value="Aldose_epim_Slr1438"/>
    <property type="match status" value="1"/>
</dbReference>
<protein>
    <submittedName>
        <fullName evidence="1">Aldose-1-epimerase</fullName>
    </submittedName>
</protein>
<dbReference type="InterPro" id="IPR008183">
    <property type="entry name" value="Aldose_1/G6P_1-epimerase"/>
</dbReference>
<dbReference type="PATRIC" id="fig|1183438.3.peg.2397"/>
<gene>
    <name evidence="1" type="ORF">GKIL_2441</name>
</gene>
<dbReference type="GO" id="GO:0016853">
    <property type="term" value="F:isomerase activity"/>
    <property type="evidence" value="ECO:0007669"/>
    <property type="project" value="InterPro"/>
</dbReference>
<dbReference type="GO" id="GO:0030246">
    <property type="term" value="F:carbohydrate binding"/>
    <property type="evidence" value="ECO:0007669"/>
    <property type="project" value="InterPro"/>
</dbReference>
<evidence type="ECO:0000313" key="2">
    <source>
        <dbReference type="Proteomes" id="UP000017396"/>
    </source>
</evidence>
<dbReference type="HOGENOM" id="CLU_057834_0_0_3"/>
<sequence length="289" mass="32349">MFHIEREIGPFASCRLVDTETHAAVEIAPGRGGMVTGFRLAGHDLLYLDYETFSDPARSVRGGIPVLFPICANLAGDSYTALGRTYTLKQHGLARLLEWQVIEESTVGAAGLTLVLTSSEATLEHYPFPFELRFHYLLRGNELTIRQEYANLSDYPMPMYAGFHPYFACSDKSKLQFALPARHYVDQVSGNADRWQGVFPLDAPAVDWIFTDVNGQRATVTSPADGYRLTLEYDPLFAYLVFWTLQGKPFFCLEPWMAPRNALNTGDHLQHVPPGERLSAQISILGELL</sequence>
<dbReference type="SUPFAM" id="SSF74650">
    <property type="entry name" value="Galactose mutarotase-like"/>
    <property type="match status" value="1"/>
</dbReference>
<dbReference type="OrthoDB" id="9795355at2"/>
<dbReference type="KEGG" id="glj:GKIL_2441"/>
<dbReference type="eggNOG" id="COG2017">
    <property type="taxonomic scope" value="Bacteria"/>
</dbReference>
<dbReference type="STRING" id="1183438.GKIL_2441"/>